<dbReference type="RefSeq" id="WP_138058024.1">
    <property type="nucleotide sequence ID" value="NZ_VAWE01000002.1"/>
</dbReference>
<proteinExistence type="predicted"/>
<feature type="region of interest" description="Disordered" evidence="1">
    <location>
        <begin position="46"/>
        <end position="65"/>
    </location>
</feature>
<evidence type="ECO:0000313" key="3">
    <source>
        <dbReference type="Proteomes" id="UP000305921"/>
    </source>
</evidence>
<dbReference type="EMBL" id="VAWE01000002">
    <property type="protein sequence ID" value="TLQ39212.1"/>
    <property type="molecule type" value="Genomic_DNA"/>
</dbReference>
<evidence type="ECO:0000256" key="1">
    <source>
        <dbReference type="SAM" id="MobiDB-lite"/>
    </source>
</evidence>
<protein>
    <submittedName>
        <fullName evidence="2">Uncharacterized protein</fullName>
    </submittedName>
</protein>
<organism evidence="2 3">
    <name type="scientific">Streptomyces marianii</name>
    <dbReference type="NCBI Taxonomy" id="1817406"/>
    <lineage>
        <taxon>Bacteria</taxon>
        <taxon>Bacillati</taxon>
        <taxon>Actinomycetota</taxon>
        <taxon>Actinomycetes</taxon>
        <taxon>Kitasatosporales</taxon>
        <taxon>Streptomycetaceae</taxon>
        <taxon>Streptomyces</taxon>
    </lineage>
</organism>
<dbReference type="Proteomes" id="UP000305921">
    <property type="component" value="Unassembled WGS sequence"/>
</dbReference>
<reference evidence="2 3" key="1">
    <citation type="submission" date="2019-05" db="EMBL/GenBank/DDBJ databases">
        <title>Streptomyces marianii sp. nov., a novel marine actinomycete from southern coast of India.</title>
        <authorList>
            <person name="Iniyan A.M."/>
            <person name="Wink J."/>
            <person name="Ramprasad E."/>
            <person name="Ramana C.V."/>
            <person name="Bunk B."/>
            <person name="Sproer C."/>
            <person name="Joseph F.-J.R.S."/>
            <person name="Vincent S.G.P."/>
        </authorList>
    </citation>
    <scope>NUCLEOTIDE SEQUENCE [LARGE SCALE GENOMIC DNA]</scope>
    <source>
        <strain evidence="2 3">ICN19</strain>
    </source>
</reference>
<comment type="caution">
    <text evidence="2">The sequence shown here is derived from an EMBL/GenBank/DDBJ whole genome shotgun (WGS) entry which is preliminary data.</text>
</comment>
<dbReference type="AlphaFoldDB" id="A0A5R9DWG5"/>
<keyword evidence="3" id="KW-1185">Reference proteome</keyword>
<accession>A0A5R9DWG5</accession>
<evidence type="ECO:0000313" key="2">
    <source>
        <dbReference type="EMBL" id="TLQ39212.1"/>
    </source>
</evidence>
<sequence>MLDIEADAPLSPEDAAHTARILTLAESLGVDPCDLDDAVHDAASRYASEAANSTDDGTDTDELHDEAGRQAAEHVNNQGLGRQVAYLVAQCGHEEAERIVRETV</sequence>
<name>A0A5R9DWG5_9ACTN</name>
<gene>
    <name evidence="2" type="ORF">FEF34_38080</name>
</gene>